<evidence type="ECO:0000313" key="6">
    <source>
        <dbReference type="EMBL" id="BDG09121.1"/>
    </source>
</evidence>
<dbReference type="Proteomes" id="UP001162734">
    <property type="component" value="Chromosome"/>
</dbReference>
<organism evidence="6 7">
    <name type="scientific">Anaeromyxobacter paludicola</name>
    <dbReference type="NCBI Taxonomy" id="2918171"/>
    <lineage>
        <taxon>Bacteria</taxon>
        <taxon>Pseudomonadati</taxon>
        <taxon>Myxococcota</taxon>
        <taxon>Myxococcia</taxon>
        <taxon>Myxococcales</taxon>
        <taxon>Cystobacterineae</taxon>
        <taxon>Anaeromyxobacteraceae</taxon>
        <taxon>Anaeromyxobacter</taxon>
    </lineage>
</organism>
<dbReference type="Gene3D" id="2.40.420.20">
    <property type="match status" value="1"/>
</dbReference>
<reference evidence="7" key="1">
    <citation type="journal article" date="2022" name="Int. J. Syst. Evol. Microbiol.">
        <title>Anaeromyxobacter oryzae sp. nov., Anaeromyxobacter diazotrophicus sp. nov. and Anaeromyxobacter paludicola sp. nov., isolated from paddy soils.</title>
        <authorList>
            <person name="Itoh H."/>
            <person name="Xu Z."/>
            <person name="Mise K."/>
            <person name="Masuda Y."/>
            <person name="Ushijima N."/>
            <person name="Hayakawa C."/>
            <person name="Shiratori Y."/>
            <person name="Senoo K."/>
        </authorList>
    </citation>
    <scope>NUCLEOTIDE SEQUENCE [LARGE SCALE GENOMIC DNA]</scope>
    <source>
        <strain evidence="7">Red630</strain>
    </source>
</reference>
<evidence type="ECO:0000259" key="3">
    <source>
        <dbReference type="Pfam" id="PF25876"/>
    </source>
</evidence>
<dbReference type="InterPro" id="IPR058624">
    <property type="entry name" value="MdtA-like_HH"/>
</dbReference>
<sequence>MTTRTTSIGLVALLLAGCGRHAPPPAPPPAVRVQVVAPATGGGAGGRWSGVVQPSSLVPLSFRVPGYVAELLQVRAGGRGRAVAEGDRVRKGEVLARLRDAEFRDKVAQAAGQAAAAAAAAEKARLDFERATRLGATHSVTRPELEAARAQRDATRAQRDAAEGALSEARLALRDTALAAPLDGDVVRKAVEPGALVGPGTLAFAVAQVSTVKVVVGVPDVVLRTIAPGQPVTVTSDALPGRRLDARVSRVPSAADPVTRNFEIEVEIPNPDRLWKPGMVAAVELAGPAAPARVAPLLPFSAFTEAAGERGRFAVVVVEGDGAAATARLRPVTLGEVTGNQVAVVSGLAAGERVVVTGAPLLADGQRVEVVP</sequence>
<dbReference type="SUPFAM" id="SSF111369">
    <property type="entry name" value="HlyD-like secretion proteins"/>
    <property type="match status" value="1"/>
</dbReference>
<feature type="domain" description="CusB-like beta-barrel" evidence="4">
    <location>
        <begin position="214"/>
        <end position="288"/>
    </location>
</feature>
<name>A0ABM7XBC8_9BACT</name>
<dbReference type="InterPro" id="IPR006143">
    <property type="entry name" value="RND_pump_MFP"/>
</dbReference>
<feature type="signal peptide" evidence="2">
    <location>
        <begin position="1"/>
        <end position="22"/>
    </location>
</feature>
<dbReference type="InterPro" id="IPR058792">
    <property type="entry name" value="Beta-barrel_RND_2"/>
</dbReference>
<evidence type="ECO:0000259" key="4">
    <source>
        <dbReference type="Pfam" id="PF25954"/>
    </source>
</evidence>
<feature type="chain" id="PRO_5047276504" evidence="2">
    <location>
        <begin position="23"/>
        <end position="372"/>
    </location>
</feature>
<evidence type="ECO:0000313" key="7">
    <source>
        <dbReference type="Proteomes" id="UP001162734"/>
    </source>
</evidence>
<evidence type="ECO:0000256" key="2">
    <source>
        <dbReference type="SAM" id="SignalP"/>
    </source>
</evidence>
<dbReference type="PANTHER" id="PTHR30469">
    <property type="entry name" value="MULTIDRUG RESISTANCE PROTEIN MDTA"/>
    <property type="match status" value="1"/>
</dbReference>
<proteinExistence type="inferred from homology"/>
<dbReference type="Gene3D" id="1.10.287.470">
    <property type="entry name" value="Helix hairpin bin"/>
    <property type="match status" value="1"/>
</dbReference>
<dbReference type="Gene3D" id="2.40.50.100">
    <property type="match status" value="1"/>
</dbReference>
<dbReference type="Pfam" id="PF25954">
    <property type="entry name" value="Beta-barrel_RND_2"/>
    <property type="match status" value="1"/>
</dbReference>
<comment type="similarity">
    <text evidence="1">Belongs to the membrane fusion protein (MFP) (TC 8.A.1) family.</text>
</comment>
<gene>
    <name evidence="6" type="ORF">AMPC_22340</name>
</gene>
<feature type="domain" description="Multidrug resistance protein MdtA-like C-terminal permuted SH3" evidence="5">
    <location>
        <begin position="309"/>
        <end position="359"/>
    </location>
</feature>
<dbReference type="Pfam" id="PF25967">
    <property type="entry name" value="RND-MFP_C"/>
    <property type="match status" value="1"/>
</dbReference>
<dbReference type="NCBIfam" id="TIGR01730">
    <property type="entry name" value="RND_mfp"/>
    <property type="match status" value="1"/>
</dbReference>
<keyword evidence="2" id="KW-0732">Signal</keyword>
<feature type="domain" description="Multidrug resistance protein MdtA-like alpha-helical hairpin" evidence="3">
    <location>
        <begin position="107"/>
        <end position="174"/>
    </location>
</feature>
<protein>
    <submittedName>
        <fullName evidence="6">RND transporter</fullName>
    </submittedName>
</protein>
<evidence type="ECO:0000256" key="1">
    <source>
        <dbReference type="ARBA" id="ARBA00009477"/>
    </source>
</evidence>
<dbReference type="InterPro" id="IPR058627">
    <property type="entry name" value="MdtA-like_C"/>
</dbReference>
<accession>A0ABM7XBC8</accession>
<dbReference type="Gene3D" id="2.40.30.170">
    <property type="match status" value="1"/>
</dbReference>
<dbReference type="PANTHER" id="PTHR30469:SF15">
    <property type="entry name" value="HLYD FAMILY OF SECRETION PROTEINS"/>
    <property type="match status" value="1"/>
</dbReference>
<evidence type="ECO:0000259" key="5">
    <source>
        <dbReference type="Pfam" id="PF25967"/>
    </source>
</evidence>
<dbReference type="EMBL" id="AP025592">
    <property type="protein sequence ID" value="BDG09121.1"/>
    <property type="molecule type" value="Genomic_DNA"/>
</dbReference>
<dbReference type="Pfam" id="PF25876">
    <property type="entry name" value="HH_MFP_RND"/>
    <property type="match status" value="1"/>
</dbReference>
<dbReference type="PROSITE" id="PS51257">
    <property type="entry name" value="PROKAR_LIPOPROTEIN"/>
    <property type="match status" value="1"/>
</dbReference>
<keyword evidence="7" id="KW-1185">Reference proteome</keyword>
<dbReference type="RefSeq" id="WP_248340787.1">
    <property type="nucleotide sequence ID" value="NZ_AP025592.1"/>
</dbReference>